<evidence type="ECO:0000256" key="1">
    <source>
        <dbReference type="ARBA" id="ARBA00001946"/>
    </source>
</evidence>
<dbReference type="GO" id="GO:0046872">
    <property type="term" value="F:metal ion binding"/>
    <property type="evidence" value="ECO:0007669"/>
    <property type="project" value="UniProtKB-KW"/>
</dbReference>
<dbReference type="InterPro" id="IPR006355">
    <property type="entry name" value="LHPP/HDHD2"/>
</dbReference>
<organism evidence="7 8">
    <name type="scientific">Spizellomyces punctatus (strain DAOM BR117)</name>
    <dbReference type="NCBI Taxonomy" id="645134"/>
    <lineage>
        <taxon>Eukaryota</taxon>
        <taxon>Fungi</taxon>
        <taxon>Fungi incertae sedis</taxon>
        <taxon>Chytridiomycota</taxon>
        <taxon>Chytridiomycota incertae sedis</taxon>
        <taxon>Chytridiomycetes</taxon>
        <taxon>Spizellomycetales</taxon>
        <taxon>Spizellomycetaceae</taxon>
        <taxon>Spizellomyces</taxon>
    </lineage>
</organism>
<keyword evidence="7" id="KW-0378">Hydrolase</keyword>
<dbReference type="STRING" id="645134.A0A0L0HEV3"/>
<dbReference type="PROSITE" id="PS50801">
    <property type="entry name" value="STAS"/>
    <property type="match status" value="1"/>
</dbReference>
<dbReference type="AlphaFoldDB" id="A0A0L0HEV3"/>
<keyword evidence="8" id="KW-1185">Reference proteome</keyword>
<dbReference type="VEuPathDB" id="FungiDB:SPPG_04940"/>
<dbReference type="CDD" id="cd07509">
    <property type="entry name" value="HAD_PPase"/>
    <property type="match status" value="1"/>
</dbReference>
<dbReference type="InterPro" id="IPR002645">
    <property type="entry name" value="STAS_dom"/>
</dbReference>
<dbReference type="EMBL" id="KQ257457">
    <property type="protein sequence ID" value="KNC99551.1"/>
    <property type="molecule type" value="Genomic_DNA"/>
</dbReference>
<comment type="cofactor">
    <cofactor evidence="1">
        <name>Mg(2+)</name>
        <dbReference type="ChEBI" id="CHEBI:18420"/>
    </cofactor>
</comment>
<keyword evidence="4" id="KW-0460">Magnesium</keyword>
<dbReference type="OrthoDB" id="426235at2759"/>
<dbReference type="PANTHER" id="PTHR19288">
    <property type="entry name" value="4-NITROPHENYLPHOSPHATASE-RELATED"/>
    <property type="match status" value="1"/>
</dbReference>
<dbReference type="NCBIfam" id="TIGR01460">
    <property type="entry name" value="HAD-SF-IIA"/>
    <property type="match status" value="1"/>
</dbReference>
<dbReference type="Proteomes" id="UP000053201">
    <property type="component" value="Unassembled WGS sequence"/>
</dbReference>
<dbReference type="GO" id="GO:0016791">
    <property type="term" value="F:phosphatase activity"/>
    <property type="evidence" value="ECO:0007669"/>
    <property type="project" value="InterPro"/>
</dbReference>
<dbReference type="RefSeq" id="XP_016607591.1">
    <property type="nucleotide sequence ID" value="XM_016753181.1"/>
</dbReference>
<sequence>MARVAKTLGVLIDLSGTLHVDKQATPRAVDALKELRGSGVQIRFCTNTTKESVQRLVEKLRNIGFEINREEVFTSLIAARNVVRSMGVRPLLLLEPEALEDFSDIPTDNPNAVVVGLSPSSFHYEKLNEAFRIIQSGSPLIAIHKARYFARPDGLALGPGPFITALEYATDVKAQVVGKPEPSFFKLALEDMAIPAENAVMIGDDVRDDVAGAMDLGMRGFLVKTGKYRDGDEHNKGVTPSKVVTNFAEAVEVILQERED</sequence>
<dbReference type="GO" id="GO:0005737">
    <property type="term" value="C:cytoplasm"/>
    <property type="evidence" value="ECO:0007669"/>
    <property type="project" value="TreeGrafter"/>
</dbReference>
<evidence type="ECO:0000256" key="3">
    <source>
        <dbReference type="ARBA" id="ARBA00022723"/>
    </source>
</evidence>
<dbReference type="eggNOG" id="KOG3040">
    <property type="taxonomic scope" value="Eukaryota"/>
</dbReference>
<dbReference type="SUPFAM" id="SSF56784">
    <property type="entry name" value="HAD-like"/>
    <property type="match status" value="1"/>
</dbReference>
<comment type="similarity">
    <text evidence="2">Belongs to the HAD-like hydrolase superfamily.</text>
</comment>
<gene>
    <name evidence="7" type="ORF">SPPG_04940</name>
</gene>
<dbReference type="InParanoid" id="A0A0L0HEV3"/>
<keyword evidence="3" id="KW-0479">Metal-binding</keyword>
<feature type="domain" description="STAS" evidence="6">
    <location>
        <begin position="1"/>
        <end position="83"/>
    </location>
</feature>
<evidence type="ECO:0000256" key="2">
    <source>
        <dbReference type="ARBA" id="ARBA00007958"/>
    </source>
</evidence>
<evidence type="ECO:0000313" key="7">
    <source>
        <dbReference type="EMBL" id="KNC99551.1"/>
    </source>
</evidence>
<dbReference type="Gene3D" id="3.40.50.1000">
    <property type="entry name" value="HAD superfamily/HAD-like"/>
    <property type="match status" value="2"/>
</dbReference>
<evidence type="ECO:0000259" key="6">
    <source>
        <dbReference type="PROSITE" id="PS50801"/>
    </source>
</evidence>
<name>A0A0L0HEV3_SPIPD</name>
<dbReference type="InterPro" id="IPR023214">
    <property type="entry name" value="HAD_sf"/>
</dbReference>
<dbReference type="NCBIfam" id="TIGR01458">
    <property type="entry name" value="HAD-SF-IIA-hyp3"/>
    <property type="match status" value="1"/>
</dbReference>
<evidence type="ECO:0000313" key="8">
    <source>
        <dbReference type="Proteomes" id="UP000053201"/>
    </source>
</evidence>
<proteinExistence type="inferred from homology"/>
<reference evidence="7 8" key="1">
    <citation type="submission" date="2009-08" db="EMBL/GenBank/DDBJ databases">
        <title>The Genome Sequence of Spizellomyces punctatus strain DAOM BR117.</title>
        <authorList>
            <consortium name="The Broad Institute Genome Sequencing Platform"/>
            <person name="Russ C."/>
            <person name="Cuomo C."/>
            <person name="Shea T."/>
            <person name="Young S.K."/>
            <person name="Zeng Q."/>
            <person name="Koehrsen M."/>
            <person name="Haas B."/>
            <person name="Borodovsky M."/>
            <person name="Guigo R."/>
            <person name="Alvarado L."/>
            <person name="Berlin A."/>
            <person name="Bochicchio J."/>
            <person name="Borenstein D."/>
            <person name="Chapman S."/>
            <person name="Chen Z."/>
            <person name="Engels R."/>
            <person name="Freedman E."/>
            <person name="Gellesch M."/>
            <person name="Goldberg J."/>
            <person name="Griggs A."/>
            <person name="Gujja S."/>
            <person name="Heiman D."/>
            <person name="Hepburn T."/>
            <person name="Howarth C."/>
            <person name="Jen D."/>
            <person name="Larson L."/>
            <person name="Lewis B."/>
            <person name="Mehta T."/>
            <person name="Park D."/>
            <person name="Pearson M."/>
            <person name="Roberts A."/>
            <person name="Saif S."/>
            <person name="Shenoy N."/>
            <person name="Sisk P."/>
            <person name="Stolte C."/>
            <person name="Sykes S."/>
            <person name="Thomson T."/>
            <person name="Walk T."/>
            <person name="White J."/>
            <person name="Yandava C."/>
            <person name="Burger G."/>
            <person name="Gray M.W."/>
            <person name="Holland P.W.H."/>
            <person name="King N."/>
            <person name="Lang F.B.F."/>
            <person name="Roger A.J."/>
            <person name="Ruiz-Trillo I."/>
            <person name="Lander E."/>
            <person name="Nusbaum C."/>
        </authorList>
    </citation>
    <scope>NUCLEOTIDE SEQUENCE [LARGE SCALE GENOMIC DNA]</scope>
    <source>
        <strain evidence="7 8">DAOM BR117</strain>
    </source>
</reference>
<dbReference type="InterPro" id="IPR036412">
    <property type="entry name" value="HAD-like_sf"/>
</dbReference>
<dbReference type="InterPro" id="IPR006357">
    <property type="entry name" value="HAD-SF_hydro_IIA"/>
</dbReference>
<evidence type="ECO:0000256" key="4">
    <source>
        <dbReference type="ARBA" id="ARBA00022842"/>
    </source>
</evidence>
<dbReference type="Pfam" id="PF13344">
    <property type="entry name" value="Hydrolase_6"/>
    <property type="match status" value="1"/>
</dbReference>
<dbReference type="PANTHER" id="PTHR19288:SF46">
    <property type="entry name" value="HALOACID DEHALOGENASE-LIKE HYDROLASE DOMAIN-CONTAINING PROTEIN 2"/>
    <property type="match status" value="1"/>
</dbReference>
<accession>A0A0L0HEV3</accession>
<evidence type="ECO:0000256" key="5">
    <source>
        <dbReference type="ARBA" id="ARBA00039666"/>
    </source>
</evidence>
<dbReference type="FunFam" id="3.40.50.1000:FF:000060">
    <property type="entry name" value="Haloacid dehalogenase-like hydrolase domain-containing protein 2"/>
    <property type="match status" value="1"/>
</dbReference>
<dbReference type="GeneID" id="27688365"/>
<dbReference type="Pfam" id="PF13242">
    <property type="entry name" value="Hydrolase_like"/>
    <property type="match status" value="1"/>
</dbReference>
<dbReference type="OMA" id="HKAKYIQ"/>
<protein>
    <recommendedName>
        <fullName evidence="5">Haloacid dehalogenase-like hydrolase domain-containing protein 2</fullName>
    </recommendedName>
</protein>